<organism evidence="2 3">
    <name type="scientific">Mesorhabditis belari</name>
    <dbReference type="NCBI Taxonomy" id="2138241"/>
    <lineage>
        <taxon>Eukaryota</taxon>
        <taxon>Metazoa</taxon>
        <taxon>Ecdysozoa</taxon>
        <taxon>Nematoda</taxon>
        <taxon>Chromadorea</taxon>
        <taxon>Rhabditida</taxon>
        <taxon>Rhabditina</taxon>
        <taxon>Rhabditomorpha</taxon>
        <taxon>Rhabditoidea</taxon>
        <taxon>Rhabditidae</taxon>
        <taxon>Mesorhabditinae</taxon>
        <taxon>Mesorhabditis</taxon>
    </lineage>
</organism>
<proteinExistence type="predicted"/>
<name>A0AAF3EHI9_9BILA</name>
<accession>A0AAF3EHI9</accession>
<keyword evidence="1" id="KW-0812">Transmembrane</keyword>
<feature type="transmembrane region" description="Helical" evidence="1">
    <location>
        <begin position="140"/>
        <end position="163"/>
    </location>
</feature>
<keyword evidence="1" id="KW-1133">Transmembrane helix</keyword>
<feature type="transmembrane region" description="Helical" evidence="1">
    <location>
        <begin position="93"/>
        <end position="120"/>
    </location>
</feature>
<feature type="transmembrane region" description="Helical" evidence="1">
    <location>
        <begin position="64"/>
        <end position="81"/>
    </location>
</feature>
<keyword evidence="2" id="KW-1185">Reference proteome</keyword>
<dbReference type="WBParaSite" id="MBELARI_LOCUS13422">
    <property type="protein sequence ID" value="MBELARI_LOCUS13422"/>
    <property type="gene ID" value="MBELARI_LOCUS13422"/>
</dbReference>
<sequence>MSESIWWWPPIKSAKKEFLENDYECGCMGCTPKFGIGFFLLTDFFLIVALLIIILFDTTNSDPMILWLVTFFPSWIVGCLARKTLRPFYAQIYGVFMGFHVIGFALMIQSVIINGLVVVLRNTLADENSYLNMSLVAEKMLRIAILLIVFFIFSFVVQLPLVWRSNVTHQFYKYVRDRQLDLDRSMSAKKGNVENRYI</sequence>
<evidence type="ECO:0000313" key="3">
    <source>
        <dbReference type="WBParaSite" id="MBELARI_LOCUS13422"/>
    </source>
</evidence>
<dbReference type="Proteomes" id="UP000887575">
    <property type="component" value="Unassembled WGS sequence"/>
</dbReference>
<dbReference type="AlphaFoldDB" id="A0AAF3EHI9"/>
<keyword evidence="1" id="KW-0472">Membrane</keyword>
<protein>
    <submittedName>
        <fullName evidence="3">Uncharacterized protein</fullName>
    </submittedName>
</protein>
<feature type="transmembrane region" description="Helical" evidence="1">
    <location>
        <begin position="38"/>
        <end position="58"/>
    </location>
</feature>
<evidence type="ECO:0000313" key="2">
    <source>
        <dbReference type="Proteomes" id="UP000887575"/>
    </source>
</evidence>
<evidence type="ECO:0000256" key="1">
    <source>
        <dbReference type="SAM" id="Phobius"/>
    </source>
</evidence>
<reference evidence="3" key="1">
    <citation type="submission" date="2024-02" db="UniProtKB">
        <authorList>
            <consortium name="WormBaseParasite"/>
        </authorList>
    </citation>
    <scope>IDENTIFICATION</scope>
</reference>